<keyword evidence="1" id="KW-1133">Transmembrane helix</keyword>
<organism evidence="2 3">
    <name type="scientific">Eleutherodactylus coqui</name>
    <name type="common">Puerto Rican coqui</name>
    <dbReference type="NCBI Taxonomy" id="57060"/>
    <lineage>
        <taxon>Eukaryota</taxon>
        <taxon>Metazoa</taxon>
        <taxon>Chordata</taxon>
        <taxon>Craniata</taxon>
        <taxon>Vertebrata</taxon>
        <taxon>Euteleostomi</taxon>
        <taxon>Amphibia</taxon>
        <taxon>Batrachia</taxon>
        <taxon>Anura</taxon>
        <taxon>Neobatrachia</taxon>
        <taxon>Hyloidea</taxon>
        <taxon>Eleutherodactylidae</taxon>
        <taxon>Eleutherodactylinae</taxon>
        <taxon>Eleutherodactylus</taxon>
        <taxon>Eleutherodactylus</taxon>
    </lineage>
</organism>
<accession>A0A8J6BBA3</accession>
<gene>
    <name evidence="2" type="ORF">GDO78_019473</name>
</gene>
<comment type="caution">
    <text evidence="2">The sequence shown here is derived from an EMBL/GenBank/DDBJ whole genome shotgun (WGS) entry which is preliminary data.</text>
</comment>
<name>A0A8J6BBA3_ELECQ</name>
<dbReference type="InterPro" id="IPR021836">
    <property type="entry name" value="DUF3429"/>
</dbReference>
<proteinExistence type="predicted"/>
<dbReference type="PANTHER" id="PTHR15887">
    <property type="entry name" value="TRANSMEMBRANE PROTEIN 69"/>
    <property type="match status" value="1"/>
</dbReference>
<feature type="transmembrane region" description="Helical" evidence="1">
    <location>
        <begin position="95"/>
        <end position="119"/>
    </location>
</feature>
<dbReference type="AlphaFoldDB" id="A0A8J6BBA3"/>
<dbReference type="OrthoDB" id="194289at2759"/>
<dbReference type="Pfam" id="PF11911">
    <property type="entry name" value="DUF3429"/>
    <property type="match status" value="1"/>
</dbReference>
<feature type="transmembrane region" description="Helical" evidence="1">
    <location>
        <begin position="125"/>
        <end position="145"/>
    </location>
</feature>
<evidence type="ECO:0000313" key="2">
    <source>
        <dbReference type="EMBL" id="KAG9464721.1"/>
    </source>
</evidence>
<dbReference type="Proteomes" id="UP000770717">
    <property type="component" value="Unassembled WGS sequence"/>
</dbReference>
<sequence length="279" mass="31247">MLLRLGGTCRSLTLQLRTMAAAVCSQKTHVATTWRSYPMQAPPFAALQRSAPLLLRRSVHTSSSLRKRRRNPEDEELSQLLQNYREELRKTPRPAVYLTLASLVPVVVAPLTMSLGGYYYPEMAYLQFAAANCVLSFYGGIRWGISVPENSPLQPDSLNLGLGKALFFFAWTSLVLWDSLCESALMLVGGIILAACGGGRDALSLPVLAYFSENHVFPGDILLRSRHFVALSCLSRKIIEGAKFKIKLVAMTLMRSLYRRRTDAENTRYKRHRVTKGTF</sequence>
<protein>
    <recommendedName>
        <fullName evidence="4">Transmembrane protein 69</fullName>
    </recommendedName>
</protein>
<keyword evidence="1" id="KW-0472">Membrane</keyword>
<evidence type="ECO:0008006" key="4">
    <source>
        <dbReference type="Google" id="ProtNLM"/>
    </source>
</evidence>
<keyword evidence="1" id="KW-0812">Transmembrane</keyword>
<keyword evidence="3" id="KW-1185">Reference proteome</keyword>
<dbReference type="PANTHER" id="PTHR15887:SF1">
    <property type="entry name" value="TRANSMEMBRANE PROTEIN 69"/>
    <property type="match status" value="1"/>
</dbReference>
<evidence type="ECO:0000313" key="3">
    <source>
        <dbReference type="Proteomes" id="UP000770717"/>
    </source>
</evidence>
<reference evidence="2" key="1">
    <citation type="thesis" date="2020" institute="ProQuest LLC" country="789 East Eisenhower Parkway, Ann Arbor, MI, USA">
        <title>Comparative Genomics and Chromosome Evolution.</title>
        <authorList>
            <person name="Mudd A.B."/>
        </authorList>
    </citation>
    <scope>NUCLEOTIDE SEQUENCE</scope>
    <source>
        <strain evidence="2">HN-11 Male</strain>
        <tissue evidence="2">Kidney and liver</tissue>
    </source>
</reference>
<evidence type="ECO:0000256" key="1">
    <source>
        <dbReference type="SAM" id="Phobius"/>
    </source>
</evidence>
<feature type="transmembrane region" description="Helical" evidence="1">
    <location>
        <begin position="157"/>
        <end position="177"/>
    </location>
</feature>
<dbReference type="EMBL" id="WNTK01003992">
    <property type="protein sequence ID" value="KAG9464721.1"/>
    <property type="molecule type" value="Genomic_DNA"/>
</dbReference>